<keyword evidence="4 5" id="KW-0664">Pyridoxine biosynthesis</keyword>
<feature type="binding site" evidence="5">
    <location>
        <position position="260"/>
    </location>
    <ligand>
        <name>substrate</name>
    </ligand>
</feature>
<evidence type="ECO:0000256" key="5">
    <source>
        <dbReference type="HAMAP-Rule" id="MF_01825"/>
    </source>
</evidence>
<accession>A0A940DIR1</accession>
<gene>
    <name evidence="5" type="primary">pdxB</name>
    <name evidence="7" type="ORF">IAC51_01900</name>
</gene>
<dbReference type="Gene3D" id="3.40.50.720">
    <property type="entry name" value="NAD(P)-binding Rossmann-like Domain"/>
    <property type="match status" value="2"/>
</dbReference>
<dbReference type="InterPro" id="IPR020921">
    <property type="entry name" value="Erythronate-4-P_DHase"/>
</dbReference>
<feature type="binding site" evidence="5">
    <location>
        <position position="177"/>
    </location>
    <ligand>
        <name>NAD(+)</name>
        <dbReference type="ChEBI" id="CHEBI:57540"/>
    </ligand>
</feature>
<dbReference type="InterPro" id="IPR006140">
    <property type="entry name" value="D-isomer_DH_NAD-bd"/>
</dbReference>
<dbReference type="SUPFAM" id="SSF52283">
    <property type="entry name" value="Formate/glycerate dehydrogenase catalytic domain-like"/>
    <property type="match status" value="1"/>
</dbReference>
<dbReference type="Pfam" id="PF02826">
    <property type="entry name" value="2-Hacid_dh_C"/>
    <property type="match status" value="1"/>
</dbReference>
<feature type="binding site" evidence="5">
    <location>
        <position position="68"/>
    </location>
    <ligand>
        <name>substrate</name>
    </ligand>
</feature>
<evidence type="ECO:0000256" key="2">
    <source>
        <dbReference type="ARBA" id="ARBA00023002"/>
    </source>
</evidence>
<evidence type="ECO:0000313" key="7">
    <source>
        <dbReference type="EMBL" id="MBO8439383.1"/>
    </source>
</evidence>
<feature type="binding site" evidence="5">
    <location>
        <position position="234"/>
    </location>
    <ligand>
        <name>NAD(+)</name>
        <dbReference type="ChEBI" id="CHEBI:57540"/>
    </ligand>
</feature>
<protein>
    <recommendedName>
        <fullName evidence="5">Erythronate-4-phosphate dehydrogenase</fullName>
        <ecNumber evidence="5">1.1.1.290</ecNumber>
    </recommendedName>
</protein>
<dbReference type="EMBL" id="JADIMV010000036">
    <property type="protein sequence ID" value="MBO8439383.1"/>
    <property type="molecule type" value="Genomic_DNA"/>
</dbReference>
<feature type="active site" evidence="5">
    <location>
        <position position="210"/>
    </location>
</feature>
<evidence type="ECO:0000259" key="6">
    <source>
        <dbReference type="Pfam" id="PF02826"/>
    </source>
</evidence>
<dbReference type="SUPFAM" id="SSF51735">
    <property type="entry name" value="NAD(P)-binding Rossmann-fold domains"/>
    <property type="match status" value="1"/>
</dbReference>
<dbReference type="EC" id="1.1.1.290" evidence="5"/>
<feature type="binding site" evidence="5">
    <location>
        <position position="259"/>
    </location>
    <ligand>
        <name>NAD(+)</name>
        <dbReference type="ChEBI" id="CHEBI:57540"/>
    </ligand>
</feature>
<dbReference type="GO" id="GO:0033711">
    <property type="term" value="F:4-phosphoerythronate dehydrogenase activity"/>
    <property type="evidence" value="ECO:0007669"/>
    <property type="project" value="UniProtKB-EC"/>
</dbReference>
<name>A0A940DIR1_9BACT</name>
<evidence type="ECO:0000256" key="1">
    <source>
        <dbReference type="ARBA" id="ARBA00022490"/>
    </source>
</evidence>
<evidence type="ECO:0000256" key="4">
    <source>
        <dbReference type="ARBA" id="ARBA00023096"/>
    </source>
</evidence>
<feature type="active site" evidence="5">
    <location>
        <position position="239"/>
    </location>
</feature>
<feature type="binding site" evidence="5">
    <location>
        <position position="148"/>
    </location>
    <ligand>
        <name>NAD(+)</name>
        <dbReference type="ChEBI" id="CHEBI:57540"/>
    </ligand>
</feature>
<organism evidence="7 8">
    <name type="scientific">Candidatus Aphodosoma intestinipullorum</name>
    <dbReference type="NCBI Taxonomy" id="2840674"/>
    <lineage>
        <taxon>Bacteria</taxon>
        <taxon>Pseudomonadati</taxon>
        <taxon>Bacteroidota</taxon>
        <taxon>Bacteroidia</taxon>
        <taxon>Bacteroidales</taxon>
        <taxon>Candidatus Aphodosoma</taxon>
    </lineage>
</organism>
<feature type="domain" description="D-isomer specific 2-hydroxyacid dehydrogenase NAD-binding" evidence="6">
    <location>
        <begin position="107"/>
        <end position="258"/>
    </location>
</feature>
<reference evidence="7" key="1">
    <citation type="submission" date="2020-10" db="EMBL/GenBank/DDBJ databases">
        <authorList>
            <person name="Gilroy R."/>
        </authorList>
    </citation>
    <scope>NUCLEOTIDE SEQUENCE</scope>
    <source>
        <strain evidence="7">3924</strain>
    </source>
</reference>
<dbReference type="InterPro" id="IPR038251">
    <property type="entry name" value="PdxB_dimer_sf"/>
</dbReference>
<proteinExistence type="inferred from homology"/>
<feature type="active site" description="Proton donor" evidence="5">
    <location>
        <position position="256"/>
    </location>
</feature>
<dbReference type="GO" id="GO:0005737">
    <property type="term" value="C:cytoplasm"/>
    <property type="evidence" value="ECO:0007669"/>
    <property type="project" value="UniProtKB-SubCell"/>
</dbReference>
<comment type="caution">
    <text evidence="7">The sequence shown here is derived from an EMBL/GenBank/DDBJ whole genome shotgun (WGS) entry which is preliminary data.</text>
</comment>
<keyword evidence="1 5" id="KW-0963">Cytoplasm</keyword>
<sequence length="348" mass="37812">MKPRIIIDRNIPFIEGMLESVADVTYLAAAEITNSSVRSADCLIVRTRTRCDAALLDGTDIRLIVTATIGYDHIDTAYCAAHNITWRNAPGCNAASVQQYVGAAIAEWAAAQGTALQGKTAGIIGVGHVGSKVENLCAMLGMNVLRNDPPRAECEGNALFSTLDEIAEQADIITLHTPLTRGGNYPTFHMIDSGFFSKLKRKPLIINAARGGIVDEEALMQAMDRNLVGGCVIDCWEHEPDISPALLQRAFIATPHIAGYSADGKANATLMSLKTVNSIFSLGLDLSHFAPLPPKRQIYINGDEALDVLRSSYDILRDSRLLKAAPARFEHFRSHYPIRRECGITVLP</sequence>
<feature type="binding site" evidence="5">
    <location>
        <position position="47"/>
    </location>
    <ligand>
        <name>substrate</name>
    </ligand>
</feature>
<dbReference type="Gene3D" id="3.30.1370.170">
    <property type="match status" value="1"/>
</dbReference>
<evidence type="ECO:0000256" key="3">
    <source>
        <dbReference type="ARBA" id="ARBA00023027"/>
    </source>
</evidence>
<keyword evidence="2 5" id="KW-0560">Oxidoreductase</keyword>
<comment type="subcellular location">
    <subcellularLocation>
        <location evidence="5">Cytoplasm</location>
    </subcellularLocation>
</comment>
<comment type="caution">
    <text evidence="5">Lacks conserved residue(s) required for the propagation of feature annotation.</text>
</comment>
<dbReference type="PROSITE" id="PS00671">
    <property type="entry name" value="D_2_HYDROXYACID_DH_3"/>
    <property type="match status" value="1"/>
</dbReference>
<dbReference type="GO" id="GO:0051287">
    <property type="term" value="F:NAD binding"/>
    <property type="evidence" value="ECO:0007669"/>
    <property type="project" value="InterPro"/>
</dbReference>
<comment type="catalytic activity">
    <reaction evidence="5">
        <text>4-phospho-D-erythronate + NAD(+) = (R)-3-hydroxy-2-oxo-4-phosphooxybutanoate + NADH + H(+)</text>
        <dbReference type="Rhea" id="RHEA:18829"/>
        <dbReference type="ChEBI" id="CHEBI:15378"/>
        <dbReference type="ChEBI" id="CHEBI:57540"/>
        <dbReference type="ChEBI" id="CHEBI:57945"/>
        <dbReference type="ChEBI" id="CHEBI:58538"/>
        <dbReference type="ChEBI" id="CHEBI:58766"/>
        <dbReference type="EC" id="1.1.1.290"/>
    </reaction>
</comment>
<evidence type="ECO:0000313" key="8">
    <source>
        <dbReference type="Proteomes" id="UP000712007"/>
    </source>
</evidence>
<dbReference type="InterPro" id="IPR029753">
    <property type="entry name" value="D-isomer_DH_CS"/>
</dbReference>
<dbReference type="Proteomes" id="UP000712007">
    <property type="component" value="Unassembled WGS sequence"/>
</dbReference>
<dbReference type="GO" id="GO:0008615">
    <property type="term" value="P:pyridoxine biosynthetic process"/>
    <property type="evidence" value="ECO:0007669"/>
    <property type="project" value="UniProtKB-UniRule"/>
</dbReference>
<dbReference type="InterPro" id="IPR050418">
    <property type="entry name" value="D-iso_2-hydroxyacid_DH_PdxB"/>
</dbReference>
<comment type="function">
    <text evidence="5">Catalyzes the oxidation of erythronate-4-phosphate to 3-hydroxy-2-oxo-4-phosphonooxybutanoate.</text>
</comment>
<dbReference type="InterPro" id="IPR036291">
    <property type="entry name" value="NAD(P)-bd_dom_sf"/>
</dbReference>
<dbReference type="HAMAP" id="MF_01825">
    <property type="entry name" value="PdxB"/>
    <property type="match status" value="1"/>
</dbReference>
<dbReference type="AlphaFoldDB" id="A0A940DIR1"/>
<reference evidence="7" key="2">
    <citation type="journal article" date="2021" name="PeerJ">
        <title>Extensive microbial diversity within the chicken gut microbiome revealed by metagenomics and culture.</title>
        <authorList>
            <person name="Gilroy R."/>
            <person name="Ravi A."/>
            <person name="Getino M."/>
            <person name="Pursley I."/>
            <person name="Horton D.L."/>
            <person name="Alikhan N.F."/>
            <person name="Baker D."/>
            <person name="Gharbi K."/>
            <person name="Hall N."/>
            <person name="Watson M."/>
            <person name="Adriaenssens E.M."/>
            <person name="Foster-Nyarko E."/>
            <person name="Jarju S."/>
            <person name="Secka A."/>
            <person name="Antonio M."/>
            <person name="Oren A."/>
            <person name="Chaudhuri R.R."/>
            <person name="La Ragione R."/>
            <person name="Hildebrand F."/>
            <person name="Pallen M.J."/>
        </authorList>
    </citation>
    <scope>NUCLEOTIDE SEQUENCE</scope>
    <source>
        <strain evidence="7">3924</strain>
    </source>
</reference>
<keyword evidence="3 5" id="KW-0520">NAD</keyword>
<comment type="similarity">
    <text evidence="5">Belongs to the D-isomer specific 2-hydroxyacid dehydrogenase family. PdxB subfamily.</text>
</comment>
<comment type="pathway">
    <text evidence="5">Cofactor biosynthesis; pyridoxine 5'-phosphate biosynthesis; pyridoxine 5'-phosphate from D-erythrose 4-phosphate: step 2/5.</text>
</comment>
<comment type="subunit">
    <text evidence="5">Homodimer.</text>
</comment>
<dbReference type="PANTHER" id="PTHR43761">
    <property type="entry name" value="D-ISOMER SPECIFIC 2-HYDROXYACID DEHYDROGENASE FAMILY PROTEIN (AFU_ORTHOLOGUE AFUA_1G13630)"/>
    <property type="match status" value="1"/>
</dbReference>
<dbReference type="PANTHER" id="PTHR43761:SF1">
    <property type="entry name" value="D-ISOMER SPECIFIC 2-HYDROXYACID DEHYDROGENASE CATALYTIC DOMAIN-CONTAINING PROTEIN-RELATED"/>
    <property type="match status" value="1"/>
</dbReference>
<dbReference type="CDD" id="cd12158">
    <property type="entry name" value="ErythrP_dh"/>
    <property type="match status" value="1"/>
</dbReference>